<keyword evidence="1" id="KW-0472">Membrane</keyword>
<evidence type="ECO:0000313" key="3">
    <source>
        <dbReference type="Proteomes" id="UP000236327"/>
    </source>
</evidence>
<dbReference type="EMBL" id="LYMM01000033">
    <property type="protein sequence ID" value="PNU04561.1"/>
    <property type="molecule type" value="Genomic_DNA"/>
</dbReference>
<protein>
    <submittedName>
        <fullName evidence="2">Uncharacterized protein</fullName>
    </submittedName>
</protein>
<dbReference type="AlphaFoldDB" id="A0A2K2G0J3"/>
<sequence length="81" mass="8972">MKDTEMPEAKNKRLRWPTVPHAAAVHPIVCPCSVCAPRQLHRSRRSAAIKAATRVLLLSAALIAIPFFVARALASMQGEWR</sequence>
<feature type="transmembrane region" description="Helical" evidence="1">
    <location>
        <begin position="51"/>
        <end position="74"/>
    </location>
</feature>
<gene>
    <name evidence="2" type="ORF">A8V01_19295</name>
</gene>
<keyword evidence="1" id="KW-0812">Transmembrane</keyword>
<keyword evidence="3" id="KW-1185">Reference proteome</keyword>
<proteinExistence type="predicted"/>
<reference evidence="2 3" key="1">
    <citation type="submission" date="2016-05" db="EMBL/GenBank/DDBJ databases">
        <title>Complete genome sequence of Novosphingobium guangzhouense SA925(T).</title>
        <authorList>
            <person name="Sha S."/>
        </authorList>
    </citation>
    <scope>NUCLEOTIDE SEQUENCE [LARGE SCALE GENOMIC DNA]</scope>
    <source>
        <strain evidence="2 3">SA925</strain>
    </source>
</reference>
<keyword evidence="1" id="KW-1133">Transmembrane helix</keyword>
<evidence type="ECO:0000256" key="1">
    <source>
        <dbReference type="SAM" id="Phobius"/>
    </source>
</evidence>
<evidence type="ECO:0000313" key="2">
    <source>
        <dbReference type="EMBL" id="PNU04561.1"/>
    </source>
</evidence>
<name>A0A2K2G0J3_9SPHN</name>
<organism evidence="2 3">
    <name type="scientific">Novosphingobium guangzhouense</name>
    <dbReference type="NCBI Taxonomy" id="1850347"/>
    <lineage>
        <taxon>Bacteria</taxon>
        <taxon>Pseudomonadati</taxon>
        <taxon>Pseudomonadota</taxon>
        <taxon>Alphaproteobacteria</taxon>
        <taxon>Sphingomonadales</taxon>
        <taxon>Sphingomonadaceae</taxon>
        <taxon>Novosphingobium</taxon>
    </lineage>
</organism>
<comment type="caution">
    <text evidence="2">The sequence shown here is derived from an EMBL/GenBank/DDBJ whole genome shotgun (WGS) entry which is preliminary data.</text>
</comment>
<accession>A0A2K2G0J3</accession>
<dbReference type="Proteomes" id="UP000236327">
    <property type="component" value="Unassembled WGS sequence"/>
</dbReference>